<keyword evidence="2" id="KW-0479">Metal-binding</keyword>
<dbReference type="PRINTS" id="PR00385">
    <property type="entry name" value="P450"/>
</dbReference>
<reference evidence="3 4" key="1">
    <citation type="submission" date="2024-04" db="EMBL/GenBank/DDBJ databases">
        <title>Polymorphospora sp. isolated from Baiyangdian Lake in Xiong'an New Area.</title>
        <authorList>
            <person name="Zhang X."/>
            <person name="Liu J."/>
        </authorList>
    </citation>
    <scope>NUCLEOTIDE SEQUENCE [LARGE SCALE GENOMIC DNA]</scope>
    <source>
        <strain evidence="3 4">2-325</strain>
    </source>
</reference>
<evidence type="ECO:0000313" key="4">
    <source>
        <dbReference type="Proteomes" id="UP001582793"/>
    </source>
</evidence>
<name>A0ABV5D0E3_9ACTN</name>
<comment type="caution">
    <text evidence="3">The sequence shown here is derived from an EMBL/GenBank/DDBJ whole genome shotgun (WGS) entry which is preliminary data.</text>
</comment>
<dbReference type="Proteomes" id="UP001582793">
    <property type="component" value="Unassembled WGS sequence"/>
</dbReference>
<keyword evidence="2" id="KW-0408">Iron</keyword>
<keyword evidence="2" id="KW-0560">Oxidoreductase</keyword>
<dbReference type="InterPro" id="IPR002397">
    <property type="entry name" value="Cyt_P450_B"/>
</dbReference>
<sequence length="401" mass="43266">MNRYPAERSCPLRPPPEYARWREEAPVTPVVLPGGRPAWLVTRYDDVRRLLRHPALSSDSTHPGYPAFGSAVEVPPLSRSLIGLDGAAHERLRRVLGAEFSVPAVARMQPELDRIVDRAVDGLLAGPVPADLVERFALPVASRTICHVIGLGYESHEVFEHNTHVLTDGTRSAGQKAAASAAITALVADLVGDRRRRARDDLASRLVTTGGLTDEEVVDNLVLLVAAGHDTSANMLALSAWTLLDDPAAGADFLAAGPQGQQNAVEELLRFHSIIQLGLARVATADIEVGDRIVRAGEGVVLGLPAANADPRRFTEPDTLDLARADARRHLAFGFGPHQCLGHYLARTTLRTALAGLLGRLPGLRLADEARAPQIKDSMDFHGLHRLPVHWETPVEGRDTA</sequence>
<dbReference type="CDD" id="cd11030">
    <property type="entry name" value="CYP105-like"/>
    <property type="match status" value="1"/>
</dbReference>
<dbReference type="Gene3D" id="1.10.630.10">
    <property type="entry name" value="Cytochrome P450"/>
    <property type="match status" value="1"/>
</dbReference>
<dbReference type="PANTHER" id="PTHR46696:SF1">
    <property type="entry name" value="CYTOCHROME P450 YJIB-RELATED"/>
    <property type="match status" value="1"/>
</dbReference>
<dbReference type="InterPro" id="IPR001128">
    <property type="entry name" value="Cyt_P450"/>
</dbReference>
<protein>
    <submittedName>
        <fullName evidence="3">Cytochrome P450</fullName>
    </submittedName>
</protein>
<dbReference type="EMBL" id="JBCGDC010000164">
    <property type="protein sequence ID" value="MFB6397735.1"/>
    <property type="molecule type" value="Genomic_DNA"/>
</dbReference>
<evidence type="ECO:0000256" key="2">
    <source>
        <dbReference type="RuleBase" id="RU000461"/>
    </source>
</evidence>
<dbReference type="RefSeq" id="WP_364222225.1">
    <property type="nucleotide sequence ID" value="NZ_JBCGDC010000164.1"/>
</dbReference>
<evidence type="ECO:0000256" key="1">
    <source>
        <dbReference type="ARBA" id="ARBA00010617"/>
    </source>
</evidence>
<dbReference type="SUPFAM" id="SSF48264">
    <property type="entry name" value="Cytochrome P450"/>
    <property type="match status" value="1"/>
</dbReference>
<dbReference type="PANTHER" id="PTHR46696">
    <property type="entry name" value="P450, PUTATIVE (EUROFUNG)-RELATED"/>
    <property type="match status" value="1"/>
</dbReference>
<dbReference type="InterPro" id="IPR036396">
    <property type="entry name" value="Cyt_P450_sf"/>
</dbReference>
<dbReference type="PROSITE" id="PS00086">
    <property type="entry name" value="CYTOCHROME_P450"/>
    <property type="match status" value="1"/>
</dbReference>
<proteinExistence type="inferred from homology"/>
<keyword evidence="2" id="KW-0349">Heme</keyword>
<keyword evidence="2" id="KW-0503">Monooxygenase</keyword>
<dbReference type="InterPro" id="IPR017972">
    <property type="entry name" value="Cyt_P450_CS"/>
</dbReference>
<accession>A0ABV5D0E3</accession>
<organism evidence="3 4">
    <name type="scientific">Polymorphospora lycopeni</name>
    <dbReference type="NCBI Taxonomy" id="3140240"/>
    <lineage>
        <taxon>Bacteria</taxon>
        <taxon>Bacillati</taxon>
        <taxon>Actinomycetota</taxon>
        <taxon>Actinomycetes</taxon>
        <taxon>Micromonosporales</taxon>
        <taxon>Micromonosporaceae</taxon>
        <taxon>Polymorphospora</taxon>
    </lineage>
</organism>
<dbReference type="PRINTS" id="PR00359">
    <property type="entry name" value="BP450"/>
</dbReference>
<keyword evidence="4" id="KW-1185">Reference proteome</keyword>
<evidence type="ECO:0000313" key="3">
    <source>
        <dbReference type="EMBL" id="MFB6397735.1"/>
    </source>
</evidence>
<dbReference type="Pfam" id="PF00067">
    <property type="entry name" value="p450"/>
    <property type="match status" value="1"/>
</dbReference>
<gene>
    <name evidence="3" type="ORF">AAFH96_32280</name>
</gene>
<comment type="similarity">
    <text evidence="1 2">Belongs to the cytochrome P450 family.</text>
</comment>